<keyword evidence="2" id="KW-1185">Reference proteome</keyword>
<proteinExistence type="predicted"/>
<gene>
    <name evidence="1" type="ORF">PQR01_16135</name>
</gene>
<dbReference type="EMBL" id="JAQQDW010000029">
    <property type="protein sequence ID" value="MFM0104968.1"/>
    <property type="molecule type" value="Genomic_DNA"/>
</dbReference>
<reference evidence="1 2" key="1">
    <citation type="journal article" date="2024" name="Chem. Sci.">
        <title>Discovery of megapolipeptins by genome mining of a Burkholderiales bacteria collection.</title>
        <authorList>
            <person name="Paulo B.S."/>
            <person name="Recchia M.J.J."/>
            <person name="Lee S."/>
            <person name="Fergusson C.H."/>
            <person name="Romanowski S.B."/>
            <person name="Hernandez A."/>
            <person name="Krull N."/>
            <person name="Liu D.Y."/>
            <person name="Cavanagh H."/>
            <person name="Bos A."/>
            <person name="Gray C.A."/>
            <person name="Murphy B.T."/>
            <person name="Linington R.G."/>
            <person name="Eustaquio A.S."/>
        </authorList>
    </citation>
    <scope>NUCLEOTIDE SEQUENCE [LARGE SCALE GENOMIC DNA]</scope>
    <source>
        <strain evidence="1 2">RL18-126-BIB-B</strain>
    </source>
</reference>
<comment type="caution">
    <text evidence="1">The sequence shown here is derived from an EMBL/GenBank/DDBJ whole genome shotgun (WGS) entry which is preliminary data.</text>
</comment>
<evidence type="ECO:0000313" key="1">
    <source>
        <dbReference type="EMBL" id="MFM0104968.1"/>
    </source>
</evidence>
<sequence length="406" mass="42427">MSTRGGARLMLAATVGNLADGVRVSAFPLLVAGLSTSPFVVALSTALTHLPWLLFALYAGLMVDRHGARRALVLSHGTRALFMLPALAVAASGGRVALLLVVIFAVGVLEVFVNTAEPTLVPAVVEADALASTNASLSVIELVMNSFLGVALGAVLFALSKWLPFVIVAIAYCGAAVLFSTLKPREIRTAESHGQWGDSLLDGARFVCSNRILLTLAVVTGLANFAMTAFFSVLVLYVRRFGYDTQYLFAASLTAVSAGSVLTPGLIGPARRWLGDAWVLRGSIVLLTVALGIVATAGRLPLALAGFVAIGVAVGLWGAVAVTFRQEVVPEQLLGRANALYRLVSYGSAPLGALFSGVMSEFAGVPQTCTAAAILTLLCWPLLPLVSHSQMTHMRQLGATLKENVS</sequence>
<name>A0ACC7NE68_9BURK</name>
<dbReference type="Proteomes" id="UP001629235">
    <property type="component" value="Unassembled WGS sequence"/>
</dbReference>
<organism evidence="1 2">
    <name type="scientific">Paraburkholderia rhynchosiae</name>
    <dbReference type="NCBI Taxonomy" id="487049"/>
    <lineage>
        <taxon>Bacteria</taxon>
        <taxon>Pseudomonadati</taxon>
        <taxon>Pseudomonadota</taxon>
        <taxon>Betaproteobacteria</taxon>
        <taxon>Burkholderiales</taxon>
        <taxon>Burkholderiaceae</taxon>
        <taxon>Paraburkholderia</taxon>
    </lineage>
</organism>
<protein>
    <submittedName>
        <fullName evidence="1">MFS transporter</fullName>
    </submittedName>
</protein>
<accession>A0ACC7NE68</accession>
<evidence type="ECO:0000313" key="2">
    <source>
        <dbReference type="Proteomes" id="UP001629235"/>
    </source>
</evidence>